<feature type="region of interest" description="Disordered" evidence="1">
    <location>
        <begin position="1"/>
        <end position="74"/>
    </location>
</feature>
<feature type="region of interest" description="Disordered" evidence="1">
    <location>
        <begin position="761"/>
        <end position="783"/>
    </location>
</feature>
<feature type="region of interest" description="Disordered" evidence="1">
    <location>
        <begin position="869"/>
        <end position="913"/>
    </location>
</feature>
<protein>
    <submittedName>
        <fullName evidence="2">Uncharacterized protein</fullName>
    </submittedName>
</protein>
<dbReference type="Gene3D" id="1.25.40.380">
    <property type="entry name" value="Protein of unknown function DUF1810"/>
    <property type="match status" value="1"/>
</dbReference>
<evidence type="ECO:0000313" key="3">
    <source>
        <dbReference type="Proteomes" id="UP000649617"/>
    </source>
</evidence>
<dbReference type="Proteomes" id="UP000649617">
    <property type="component" value="Unassembled WGS sequence"/>
</dbReference>
<dbReference type="InterPro" id="IPR036287">
    <property type="entry name" value="Rv1873-like_sf"/>
</dbReference>
<dbReference type="SUPFAM" id="SSF56399">
    <property type="entry name" value="ADP-ribosylation"/>
    <property type="match status" value="1"/>
</dbReference>
<organism evidence="2 3">
    <name type="scientific">Symbiodinium pilosum</name>
    <name type="common">Dinoflagellate</name>
    <dbReference type="NCBI Taxonomy" id="2952"/>
    <lineage>
        <taxon>Eukaryota</taxon>
        <taxon>Sar</taxon>
        <taxon>Alveolata</taxon>
        <taxon>Dinophyceae</taxon>
        <taxon>Suessiales</taxon>
        <taxon>Symbiodiniaceae</taxon>
        <taxon>Symbiodinium</taxon>
    </lineage>
</organism>
<feature type="region of interest" description="Disordered" evidence="1">
    <location>
        <begin position="811"/>
        <end position="854"/>
    </location>
</feature>
<proteinExistence type="predicted"/>
<reference evidence="2" key="1">
    <citation type="submission" date="2021-02" db="EMBL/GenBank/DDBJ databases">
        <authorList>
            <person name="Dougan E. K."/>
            <person name="Rhodes N."/>
            <person name="Thang M."/>
            <person name="Chan C."/>
        </authorList>
    </citation>
    <scope>NUCLEOTIDE SEQUENCE</scope>
</reference>
<feature type="compositionally biased region" description="Basic and acidic residues" evidence="1">
    <location>
        <begin position="601"/>
        <end position="630"/>
    </location>
</feature>
<dbReference type="Pfam" id="PF08837">
    <property type="entry name" value="DUF1810"/>
    <property type="match status" value="1"/>
</dbReference>
<keyword evidence="3" id="KW-1185">Reference proteome</keyword>
<feature type="compositionally biased region" description="Polar residues" evidence="1">
    <location>
        <begin position="177"/>
        <end position="199"/>
    </location>
</feature>
<dbReference type="EMBL" id="CAJNIZ010035225">
    <property type="protein sequence ID" value="CAE7558114.1"/>
    <property type="molecule type" value="Genomic_DNA"/>
</dbReference>
<feature type="compositionally biased region" description="Basic and acidic residues" evidence="1">
    <location>
        <begin position="707"/>
        <end position="718"/>
    </location>
</feature>
<dbReference type="SUPFAM" id="SSF140736">
    <property type="entry name" value="Rv1873-like"/>
    <property type="match status" value="1"/>
</dbReference>
<comment type="caution">
    <text evidence="2">The sequence shown here is derived from an EMBL/GenBank/DDBJ whole genome shotgun (WGS) entry which is preliminary data.</text>
</comment>
<gene>
    <name evidence="2" type="ORF">SPIL2461_LOCUS14888</name>
</gene>
<feature type="compositionally biased region" description="Polar residues" evidence="1">
    <location>
        <begin position="213"/>
        <end position="225"/>
    </location>
</feature>
<feature type="compositionally biased region" description="Polar residues" evidence="1">
    <location>
        <begin position="547"/>
        <end position="562"/>
    </location>
</feature>
<feature type="region of interest" description="Disordered" evidence="1">
    <location>
        <begin position="137"/>
        <end position="225"/>
    </location>
</feature>
<feature type="region of interest" description="Disordered" evidence="1">
    <location>
        <begin position="701"/>
        <end position="728"/>
    </location>
</feature>
<feature type="region of interest" description="Disordered" evidence="1">
    <location>
        <begin position="416"/>
        <end position="632"/>
    </location>
</feature>
<dbReference type="AlphaFoldDB" id="A0A812UAG2"/>
<feature type="compositionally biased region" description="Polar residues" evidence="1">
    <location>
        <begin position="58"/>
        <end position="74"/>
    </location>
</feature>
<evidence type="ECO:0000256" key="1">
    <source>
        <dbReference type="SAM" id="MobiDB-lite"/>
    </source>
</evidence>
<feature type="compositionally biased region" description="Basic and acidic residues" evidence="1">
    <location>
        <begin position="137"/>
        <end position="152"/>
    </location>
</feature>
<dbReference type="Gene3D" id="3.90.228.10">
    <property type="match status" value="1"/>
</dbReference>
<sequence length="1060" mass="114858">MYDRVPGSPQKPRWMEAPLAGPGKEAKPASPSPVRPSPDTIVKQTHPVHAGPIPDSMRPSSSASADTGRLSTCSAPLTDSFVKASSPVPTAEAVKPSCSEAVSDDIAPGAPSTCKPLLDVECKSWATSTFSAEYGARDFKDPEPLQEVKDTRSPSPDVSKPAARLLEVPGRDGRATSPKQALTDASRSPSCRTVGSDTSSIRDDLSGEEVYSRTASPEPTRQSGKQQLAELLELWKTTRHESGPLSIEECDCIENIFYDTMNPDRVKIVEMRRVVQPALLRRFCTEEQDSMERQARQLKTHKQFMLLHGTRWEYAPLIAENGLDPSCGHLTKGSWLGGLAVKAHSYASKGPGPEVEEDDGHKARLFALFVVSCVPDVNDGDDERSFGVWRMMSARRMCPAYQVIYSAPADVGRHKRPLIEPRANKATLLRKQSHDGTGTESAGPSSFRCRSVSPPPRSRSPNPDAFAEVTGSWPLPEGRGLGACTSPALKVHQGRPSTTSESPMKLRVHPERPGNSESPAKARSQTERPSNGESTAKPRNHPDRPQNDSPNKGRTSNGTASHAPSPGVLKLHEVNSSGAGSSPARDGRPVNLARTSPALKVKQDARSSKSKKDAKELKDESRDAGKDRKPPVVAVQWEVQGDDGWIPFRPGCKFKDDPGTIQHICHGKFWYALVFDEDGLTGTQSNTHTGKVRQLRRVVPAEASPADDPKSGDAKVQEKTSTQPALPVGGWYPSLLNGSTAVKQAQTSVGGVGIQEMAASVADSKEQQPMLESVPTPSRKPLPVPAACNARRADRRHVTVPVQALLGTSPKCTMARSPPRGSIKACRPTSPSPCAKLSSTERRHSNPSFGLSSDLCSPLSPPVRAVKTLRFQSSRSPSPPISREAPESTLAGLPKPKARARTQSAPRRSGDPFNLYRFVDAQSENGTFDRALREIQAGRKSSCWMWFVIPSPPYMKNNIEHGSSTNRKYAIRSDQEGKAYLNYEADGVDLRSNYFAILSAVCQHLIAGKAARSVIGSFDEPKLASSIIFFERLTRNEDNELNGLLLKLAGLMNLQLATGN</sequence>
<evidence type="ECO:0000313" key="2">
    <source>
        <dbReference type="EMBL" id="CAE7558114.1"/>
    </source>
</evidence>
<dbReference type="InterPro" id="IPR014937">
    <property type="entry name" value="DUF1810"/>
</dbReference>
<name>A0A812UAG2_SYMPI</name>
<dbReference type="OrthoDB" id="426244at2759"/>
<accession>A0A812UAG2</accession>